<reference evidence="2" key="1">
    <citation type="submission" date="2016-08" db="EMBL/GenBank/DDBJ databases">
        <authorList>
            <person name="Seilhamer J.J."/>
        </authorList>
    </citation>
    <scope>NUCLEOTIDE SEQUENCE</scope>
    <source>
        <strain evidence="2">86</strain>
    </source>
</reference>
<proteinExistence type="predicted"/>
<keyword evidence="1" id="KW-0812">Transmembrane</keyword>
<evidence type="ECO:0000256" key="1">
    <source>
        <dbReference type="SAM" id="Phobius"/>
    </source>
</evidence>
<feature type="transmembrane region" description="Helical" evidence="1">
    <location>
        <begin position="79"/>
        <end position="96"/>
    </location>
</feature>
<name>A0A212LQS5_9FIRM</name>
<feature type="transmembrane region" description="Helical" evidence="1">
    <location>
        <begin position="20"/>
        <end position="43"/>
    </location>
</feature>
<evidence type="ECO:0000313" key="2">
    <source>
        <dbReference type="EMBL" id="SCM79893.1"/>
    </source>
</evidence>
<dbReference type="RefSeq" id="WP_075755745.1">
    <property type="nucleotide sequence ID" value="NZ_LT608335.1"/>
</dbReference>
<protein>
    <submittedName>
        <fullName evidence="2">Uncharacterized protein</fullName>
    </submittedName>
</protein>
<organism evidence="2">
    <name type="scientific">uncultured Sporomusa sp</name>
    <dbReference type="NCBI Taxonomy" id="307249"/>
    <lineage>
        <taxon>Bacteria</taxon>
        <taxon>Bacillati</taxon>
        <taxon>Bacillota</taxon>
        <taxon>Negativicutes</taxon>
        <taxon>Selenomonadales</taxon>
        <taxon>Sporomusaceae</taxon>
        <taxon>Sporomusa</taxon>
        <taxon>environmental samples</taxon>
    </lineage>
</organism>
<keyword evidence="1" id="KW-1133">Transmembrane helix</keyword>
<dbReference type="EMBL" id="FMJE01000003">
    <property type="protein sequence ID" value="SCM79893.1"/>
    <property type="molecule type" value="Genomic_DNA"/>
</dbReference>
<accession>A0A212LQS5</accession>
<dbReference type="AlphaFoldDB" id="A0A212LQS5"/>
<gene>
    <name evidence="2" type="ORF">KL86SPO_30145</name>
</gene>
<sequence length="101" mass="11380">MNQMWFQVLAVMIVGSMLKYFVLNTLAWVVIDLAVLGVAYLLLRRDPFIDMRRSMIFLGGLTAVNVLVDLGIISGVIGNLALLGLLAYIMFGRGYTNRRRR</sequence>
<keyword evidence="1" id="KW-0472">Membrane</keyword>